<evidence type="ECO:0000256" key="4">
    <source>
        <dbReference type="SAM" id="Coils"/>
    </source>
</evidence>
<dbReference type="GeneID" id="11497135"/>
<dbReference type="HOGENOM" id="CLU_002365_0_0_1"/>
<evidence type="ECO:0000256" key="2">
    <source>
        <dbReference type="ARBA" id="ARBA00023054"/>
    </source>
</evidence>
<dbReference type="eggNOG" id="KOG4674">
    <property type="taxonomic scope" value="Eukaryota"/>
</dbReference>
<organism evidence="7 8">
    <name type="scientific">Naumovozyma dairenensis (strain ATCC 10597 / BCRC 20456 / CBS 421 / NBRC 0211 / NRRL Y-12639)</name>
    <name type="common">Saccharomyces dairenensis</name>
    <dbReference type="NCBI Taxonomy" id="1071378"/>
    <lineage>
        <taxon>Eukaryota</taxon>
        <taxon>Fungi</taxon>
        <taxon>Dikarya</taxon>
        <taxon>Ascomycota</taxon>
        <taxon>Saccharomycotina</taxon>
        <taxon>Saccharomycetes</taxon>
        <taxon>Saccharomycetales</taxon>
        <taxon>Saccharomycetaceae</taxon>
        <taxon>Naumovozyma</taxon>
    </lineage>
</organism>
<dbReference type="EMBL" id="HE580272">
    <property type="protein sequence ID" value="CCD25348.1"/>
    <property type="molecule type" value="Genomic_DNA"/>
</dbReference>
<feature type="coiled-coil region" evidence="4">
    <location>
        <begin position="874"/>
        <end position="915"/>
    </location>
</feature>
<feature type="coiled-coil region" evidence="4">
    <location>
        <begin position="808"/>
        <end position="845"/>
    </location>
</feature>
<feature type="domain" description="NUA/TPR/MLP1-2-like" evidence="6">
    <location>
        <begin position="437"/>
        <end position="541"/>
    </location>
</feature>
<feature type="coiled-coil region" evidence="4">
    <location>
        <begin position="959"/>
        <end position="986"/>
    </location>
</feature>
<feature type="coiled-coil region" evidence="4">
    <location>
        <begin position="291"/>
        <end position="457"/>
    </location>
</feature>
<feature type="compositionally biased region" description="Low complexity" evidence="5">
    <location>
        <begin position="1484"/>
        <end position="1494"/>
    </location>
</feature>
<keyword evidence="2 4" id="KW-0175">Coiled coil</keyword>
<reference evidence="7 8" key="1">
    <citation type="journal article" date="2011" name="Proc. Natl. Acad. Sci. U.S.A.">
        <title>Evolutionary erosion of yeast sex chromosomes by mating-type switching accidents.</title>
        <authorList>
            <person name="Gordon J.L."/>
            <person name="Armisen D."/>
            <person name="Proux-Wera E."/>
            <person name="Oheigeartaigh S.S."/>
            <person name="Byrne K.P."/>
            <person name="Wolfe K.H."/>
        </authorList>
    </citation>
    <scope>NUCLEOTIDE SEQUENCE [LARGE SCALE GENOMIC DNA]</scope>
    <source>
        <strain evidence="8">ATCC 10597 / BCRC 20456 / CBS 421 / NBRC 0211 / NRRL Y-12639</strain>
    </source>
</reference>
<protein>
    <recommendedName>
        <fullName evidence="6">NUA/TPR/MLP1-2-like domain-containing protein</fullName>
    </recommendedName>
</protein>
<dbReference type="OMA" id="DITIMQD"/>
<comment type="subcellular location">
    <subcellularLocation>
        <location evidence="1">Nucleus</location>
    </subcellularLocation>
</comment>
<dbReference type="Pfam" id="PF25785">
    <property type="entry name" value="TPR"/>
    <property type="match status" value="1"/>
</dbReference>
<sequence>MSTDSRNEPTPSIIDKISSFFDLPGNTWESMDEHALEKIYTKAYDLMKENSFVSAAIDDIKHVYEGKINTISQKYFNLQLENKKLKEKESGYLVAREKLVSEKQKEFDSNDALNSEITLIKYDLEAMQRDHTTLEARERKTENVLEQSKLELQDSLTENSALKEQIGVFEGKLDSMTQELWLANTENKKLQTGMKLLRENNLYLEIKCKETDKNKKLYSSAEDASRLQDQLQIVSSEILSLKSEIATLKYMNESLSTDLQRKLFRIKDLDDNLNSSKQEFAKEITLKQRVNELLHNEIASYKKQIERLTSKNLETPEKKIIQELVDLKEKLVNSEKECNELKSTVDKYINIDEKKLISKFGNPKKLIEILRRQLVKEKRHKDTLQRQVESFLVELEQKLPMIDSFKERNSSLERELLRITSSLEETAKERDIKDRELTNLQKKISNNEQFNDELLRQRSDLAHQVQYLLLCIDNKSPFTEKEATLVKKIVSNENTENDTDSHKIISKRLLHFQNVKELQQKNMELLRTTRQLVQTLERQEQEQQKTLRITDNNKIVESAKSTSVDLEKHIKTLESKINIISQERDSYKLLVTNSTIQSNTSNNSISSLQQCELEKERLTNELSSMKQQHVKVLEELENKIKTLQKSQLTSKMEVEKHALNFDEMKDNNNLLKEYVDKLENKIKTLEQDLAENELFEKNLITGGVNNLEQSKIIELSVAEQKISFLDKEISNLKSKNKNLEDKILTMTLSKNLLDNKVLQLETSLSERELPKNTQIKNEEKEPAKQQTYTFERKKLESVNDSDISYLYYENLEELQNQFRTLRRELKEVQEDLDMKTESHLKLENKYTKVKNDLKQATYKLASVYTTLEQKNSFLANSVSQLQGKEKELNELKSKLVEKTEKLQMAENENSEKINNAIVLLQTMVEENTTFKDAFKHFKNSLSRLRQAINSIQQQSLVIESNYNTEIDHANERLEEAEVKMASFDGKVTEILESYDGKILNTAAIGHLVRSLIHEKKMLALNLNSANYSLRRARYRNKNPREKFPSFVKIDQQSKKEEDKEEVMENTTKLLALEESNAKLIKEVENCTKVNETLSSQLADMQVKLEPLEQEINELKLKVAEKEQHLNICQEELERWKLRSQTILQQGKIVEEEAHMKSLEKIKTLEEQLETVRTENAQLTDRFDRLKKQAHEKLDAAKTMQINLTTQINELNETKVNLEKSLQQEIEKNNQSGNGAADESEEIIRLRAELEKSNNFSNELEKKVEDAKKFKNEIESLKSELQSVKAYENSTVNSKIIKDLKESFKREKDELIEQMKKEFKTKLEKEKETILAQRKNNILANGQESANIEELKKKWEEEQEALILKRITEAEENLKKRMRLPSEEKINAVIEKRRKVLEQEFETKLRELGLNADGNGVVTDTRAQIEKELREKFNLELAEIKKKAFEEGKQQSMMKSTLLERKLSKLESQTLSPTKNNDSNETQVPSKINLSNINSSSPPLGEKVLQLNYGANVVAETDNDDNPFTLQSGKDETLLTKRSADNEIIQDIIKRPKEE</sequence>
<dbReference type="RefSeq" id="XP_003670591.1">
    <property type="nucleotide sequence ID" value="XM_003670543.1"/>
</dbReference>
<dbReference type="GO" id="GO:0017056">
    <property type="term" value="F:structural constituent of nuclear pore"/>
    <property type="evidence" value="ECO:0007669"/>
    <property type="project" value="TreeGrafter"/>
</dbReference>
<name>G0WC37_NAUDC</name>
<dbReference type="PANTHER" id="PTHR18898:SF2">
    <property type="entry name" value="NUCLEOPROTEIN TPR"/>
    <property type="match status" value="1"/>
</dbReference>
<evidence type="ECO:0000256" key="5">
    <source>
        <dbReference type="SAM" id="MobiDB-lite"/>
    </source>
</evidence>
<feature type="coiled-coil region" evidence="4">
    <location>
        <begin position="515"/>
        <end position="576"/>
    </location>
</feature>
<evidence type="ECO:0000256" key="1">
    <source>
        <dbReference type="ARBA" id="ARBA00004123"/>
    </source>
</evidence>
<evidence type="ECO:0000259" key="6">
    <source>
        <dbReference type="Pfam" id="PF25785"/>
    </source>
</evidence>
<dbReference type="STRING" id="1071378.G0WC37"/>
<evidence type="ECO:0000313" key="7">
    <source>
        <dbReference type="EMBL" id="CCD25348.1"/>
    </source>
</evidence>
<feature type="region of interest" description="Disordered" evidence="5">
    <location>
        <begin position="1466"/>
        <end position="1494"/>
    </location>
</feature>
<feature type="compositionally biased region" description="Polar residues" evidence="5">
    <location>
        <begin position="1466"/>
        <end position="1483"/>
    </location>
</feature>
<feature type="coiled-coil region" evidence="4">
    <location>
        <begin position="608"/>
        <end position="742"/>
    </location>
</feature>
<keyword evidence="3" id="KW-0539">Nucleus</keyword>
<proteinExistence type="predicted"/>
<dbReference type="PANTHER" id="PTHR18898">
    <property type="entry name" value="NUCLEOPROTEIN TPR-RELATED"/>
    <property type="match status" value="1"/>
</dbReference>
<dbReference type="Proteomes" id="UP000000689">
    <property type="component" value="Chromosome 6"/>
</dbReference>
<dbReference type="OrthoDB" id="343070at2759"/>
<keyword evidence="8" id="KW-1185">Reference proteome</keyword>
<evidence type="ECO:0000313" key="8">
    <source>
        <dbReference type="Proteomes" id="UP000000689"/>
    </source>
</evidence>
<dbReference type="GO" id="GO:0005643">
    <property type="term" value="C:nuclear pore"/>
    <property type="evidence" value="ECO:0007669"/>
    <property type="project" value="TreeGrafter"/>
</dbReference>
<dbReference type="InterPro" id="IPR057974">
    <property type="entry name" value="NUA/TPR/MLP1-2-like_dom"/>
</dbReference>
<feature type="coiled-coil region" evidence="4">
    <location>
        <begin position="1090"/>
        <end position="1335"/>
    </location>
</feature>
<dbReference type="KEGG" id="ndi:NDAI_0F00290"/>
<evidence type="ECO:0000256" key="3">
    <source>
        <dbReference type="ARBA" id="ARBA00023242"/>
    </source>
</evidence>
<dbReference type="GO" id="GO:0006406">
    <property type="term" value="P:mRNA export from nucleus"/>
    <property type="evidence" value="ECO:0007669"/>
    <property type="project" value="TreeGrafter"/>
</dbReference>
<gene>
    <name evidence="7" type="primary">NDAI0F00290</name>
    <name evidence="7" type="ordered locus">NDAI_0F00290</name>
</gene>
<accession>G0WC37</accession>